<keyword evidence="2" id="KW-1185">Reference proteome</keyword>
<proteinExistence type="predicted"/>
<reference evidence="1" key="1">
    <citation type="submission" date="2022-07" db="EMBL/GenBank/DDBJ databases">
        <title>Chromosome-level genome of Muraenolepis orangiensis.</title>
        <authorList>
            <person name="Kim J."/>
        </authorList>
    </citation>
    <scope>NUCLEOTIDE SEQUENCE</scope>
    <source>
        <strain evidence="1">KU_S4_2022</strain>
        <tissue evidence="1">Muscle</tissue>
    </source>
</reference>
<sequence>MAAMAAMAAMTERFQTWAPFKEVKDPEQLMFNFDTLTQTKAEILDRAKLAEFVRSRQQATDVQQNALGQLMSELNMVQADRMVKESRLTHLLDTAAEETLQVGNITATTLSLTQTLTKIHGPPVDPEDTVEQLEQINLFIQKNDRQPENLKVSQAAV</sequence>
<accession>A0A9Q0I5U8</accession>
<dbReference type="EMBL" id="JANIIK010000117">
    <property type="protein sequence ID" value="KAJ3585973.1"/>
    <property type="molecule type" value="Genomic_DNA"/>
</dbReference>
<dbReference type="Proteomes" id="UP001148018">
    <property type="component" value="Unassembled WGS sequence"/>
</dbReference>
<organism evidence="1 2">
    <name type="scientific">Muraenolepis orangiensis</name>
    <name type="common">Patagonian moray cod</name>
    <dbReference type="NCBI Taxonomy" id="630683"/>
    <lineage>
        <taxon>Eukaryota</taxon>
        <taxon>Metazoa</taxon>
        <taxon>Chordata</taxon>
        <taxon>Craniata</taxon>
        <taxon>Vertebrata</taxon>
        <taxon>Euteleostomi</taxon>
        <taxon>Actinopterygii</taxon>
        <taxon>Neopterygii</taxon>
        <taxon>Teleostei</taxon>
        <taxon>Neoteleostei</taxon>
        <taxon>Acanthomorphata</taxon>
        <taxon>Zeiogadaria</taxon>
        <taxon>Gadariae</taxon>
        <taxon>Gadiformes</taxon>
        <taxon>Muraenolepidoidei</taxon>
        <taxon>Muraenolepididae</taxon>
        <taxon>Muraenolepis</taxon>
    </lineage>
</organism>
<dbReference type="OrthoDB" id="10264298at2759"/>
<evidence type="ECO:0000313" key="1">
    <source>
        <dbReference type="EMBL" id="KAJ3585973.1"/>
    </source>
</evidence>
<name>A0A9Q0I5U8_9TELE</name>
<protein>
    <submittedName>
        <fullName evidence="1">Uncharacterized protein</fullName>
    </submittedName>
</protein>
<dbReference type="AlphaFoldDB" id="A0A9Q0I5U8"/>
<gene>
    <name evidence="1" type="ORF">NHX12_012376</name>
</gene>
<comment type="caution">
    <text evidence="1">The sequence shown here is derived from an EMBL/GenBank/DDBJ whole genome shotgun (WGS) entry which is preliminary data.</text>
</comment>
<evidence type="ECO:0000313" key="2">
    <source>
        <dbReference type="Proteomes" id="UP001148018"/>
    </source>
</evidence>